<comment type="caution">
    <text evidence="7">The sequence shown here is derived from an EMBL/GenBank/DDBJ whole genome shotgun (WGS) entry which is preliminary data.</text>
</comment>
<keyword evidence="8" id="KW-1185">Reference proteome</keyword>
<accession>A0ABR4NRC4</accession>
<protein>
    <submittedName>
        <fullName evidence="7">Transcription factor STP1</fullName>
    </submittedName>
</protein>
<evidence type="ECO:0000256" key="3">
    <source>
        <dbReference type="ARBA" id="ARBA00022490"/>
    </source>
</evidence>
<sequence length="164" mass="19054">MTAENKISVAFVCLGNICRSPMAEAVFRHTVKQNHLEERFEKIDSFGTAGYHVGETPDSRSSSTCRSHGVPVNHRAQQIRAHHFNEFEYIICMDESNYRNLDRLKPKGSKAQIYLFGHWNSDGQFNKIVDDPYYGGKEGFEYNFKQVTYFSKEFLKRELDENVE</sequence>
<dbReference type="InterPro" id="IPR002115">
    <property type="entry name" value="Tyr_Pase_low_mol_wt_mml"/>
</dbReference>
<dbReference type="CDD" id="cd16343">
    <property type="entry name" value="LMWPTP"/>
    <property type="match status" value="1"/>
</dbReference>
<evidence type="ECO:0000256" key="5">
    <source>
        <dbReference type="ARBA" id="ARBA00022912"/>
    </source>
</evidence>
<dbReference type="InterPro" id="IPR050438">
    <property type="entry name" value="LMW_PTPase"/>
</dbReference>
<feature type="domain" description="Phosphotyrosine protein phosphatase I" evidence="6">
    <location>
        <begin position="7"/>
        <end position="157"/>
    </location>
</feature>
<dbReference type="PRINTS" id="PR00720">
    <property type="entry name" value="MAMMALPTPASE"/>
</dbReference>
<gene>
    <name evidence="7" type="ORF">RNJ44_01237</name>
</gene>
<name>A0ABR4NRC4_9SACH</name>
<dbReference type="InterPro" id="IPR036196">
    <property type="entry name" value="Ptyr_pPase_sf"/>
</dbReference>
<evidence type="ECO:0000256" key="1">
    <source>
        <dbReference type="ARBA" id="ARBA00004496"/>
    </source>
</evidence>
<dbReference type="InterPro" id="IPR023485">
    <property type="entry name" value="Ptyr_pPase"/>
</dbReference>
<dbReference type="InterPro" id="IPR017867">
    <property type="entry name" value="Tyr_phospatase_low_mol_wt"/>
</dbReference>
<evidence type="ECO:0000256" key="4">
    <source>
        <dbReference type="ARBA" id="ARBA00022801"/>
    </source>
</evidence>
<dbReference type="Pfam" id="PF01451">
    <property type="entry name" value="LMWPc"/>
    <property type="match status" value="1"/>
</dbReference>
<dbReference type="PRINTS" id="PR00719">
    <property type="entry name" value="LMWPTPASE"/>
</dbReference>
<evidence type="ECO:0000313" key="7">
    <source>
        <dbReference type="EMBL" id="KAL3230788.1"/>
    </source>
</evidence>
<keyword evidence="4" id="KW-0378">Hydrolase</keyword>
<dbReference type="Gene3D" id="3.40.50.2300">
    <property type="match status" value="1"/>
</dbReference>
<dbReference type="PANTHER" id="PTHR11717">
    <property type="entry name" value="LOW MOLECULAR WEIGHT PROTEIN TYROSINE PHOSPHATASE"/>
    <property type="match status" value="1"/>
</dbReference>
<dbReference type="PANTHER" id="PTHR11717:SF7">
    <property type="entry name" value="LOW MOLECULAR WEIGHT PHOSPHOTYROSINE PROTEIN PHOSPHATASE"/>
    <property type="match status" value="1"/>
</dbReference>
<organism evidence="7 8">
    <name type="scientific">Nakaseomyces bracarensis</name>
    <dbReference type="NCBI Taxonomy" id="273131"/>
    <lineage>
        <taxon>Eukaryota</taxon>
        <taxon>Fungi</taxon>
        <taxon>Dikarya</taxon>
        <taxon>Ascomycota</taxon>
        <taxon>Saccharomycotina</taxon>
        <taxon>Saccharomycetes</taxon>
        <taxon>Saccharomycetales</taxon>
        <taxon>Saccharomycetaceae</taxon>
        <taxon>Nakaseomyces</taxon>
    </lineage>
</organism>
<dbReference type="Proteomes" id="UP001623330">
    <property type="component" value="Unassembled WGS sequence"/>
</dbReference>
<dbReference type="EMBL" id="JBEVYD010000009">
    <property type="protein sequence ID" value="KAL3230788.1"/>
    <property type="molecule type" value="Genomic_DNA"/>
</dbReference>
<proteinExistence type="inferred from homology"/>
<evidence type="ECO:0000256" key="2">
    <source>
        <dbReference type="ARBA" id="ARBA00011063"/>
    </source>
</evidence>
<keyword evidence="3" id="KW-0963">Cytoplasm</keyword>
<comment type="similarity">
    <text evidence="2">Belongs to the low molecular weight phosphotyrosine protein phosphatase family.</text>
</comment>
<reference evidence="7 8" key="1">
    <citation type="submission" date="2024-05" db="EMBL/GenBank/DDBJ databases">
        <title>Long read based assembly of the Candida bracarensis genome reveals expanded adhesin content.</title>
        <authorList>
            <person name="Marcet-Houben M."/>
            <person name="Ksiezopolska E."/>
            <person name="Gabaldon T."/>
        </authorList>
    </citation>
    <scope>NUCLEOTIDE SEQUENCE [LARGE SCALE GENOMIC DNA]</scope>
    <source>
        <strain evidence="7 8">CBM6</strain>
    </source>
</reference>
<evidence type="ECO:0000313" key="8">
    <source>
        <dbReference type="Proteomes" id="UP001623330"/>
    </source>
</evidence>
<keyword evidence="5" id="KW-0904">Protein phosphatase</keyword>
<evidence type="ECO:0000259" key="6">
    <source>
        <dbReference type="SMART" id="SM00226"/>
    </source>
</evidence>
<comment type="subcellular location">
    <subcellularLocation>
        <location evidence="1">Cytoplasm</location>
    </subcellularLocation>
</comment>
<dbReference type="SMART" id="SM00226">
    <property type="entry name" value="LMWPc"/>
    <property type="match status" value="1"/>
</dbReference>
<dbReference type="SUPFAM" id="SSF52788">
    <property type="entry name" value="Phosphotyrosine protein phosphatases I"/>
    <property type="match status" value="1"/>
</dbReference>